<dbReference type="InterPro" id="IPR016161">
    <property type="entry name" value="Ald_DH/histidinol_DH"/>
</dbReference>
<dbReference type="InterPro" id="IPR016163">
    <property type="entry name" value="Ald_DH_C"/>
</dbReference>
<dbReference type="AlphaFoldDB" id="A0A8D8UQH0"/>
<reference evidence="3" key="1">
    <citation type="submission" date="2021-05" db="EMBL/GenBank/DDBJ databases">
        <authorList>
            <person name="Alioto T."/>
            <person name="Alioto T."/>
            <person name="Gomez Garrido J."/>
        </authorList>
    </citation>
    <scope>NUCLEOTIDE SEQUENCE</scope>
</reference>
<dbReference type="InterPro" id="IPR016162">
    <property type="entry name" value="Ald_DH_N"/>
</dbReference>
<organism evidence="3">
    <name type="scientific">Cacopsylla melanoneura</name>
    <dbReference type="NCBI Taxonomy" id="428564"/>
    <lineage>
        <taxon>Eukaryota</taxon>
        <taxon>Metazoa</taxon>
        <taxon>Ecdysozoa</taxon>
        <taxon>Arthropoda</taxon>
        <taxon>Hexapoda</taxon>
        <taxon>Insecta</taxon>
        <taxon>Pterygota</taxon>
        <taxon>Neoptera</taxon>
        <taxon>Paraneoptera</taxon>
        <taxon>Hemiptera</taxon>
        <taxon>Sternorrhyncha</taxon>
        <taxon>Psylloidea</taxon>
        <taxon>Psyllidae</taxon>
        <taxon>Psyllinae</taxon>
        <taxon>Cacopsylla</taxon>
    </lineage>
</organism>
<dbReference type="Gene3D" id="3.40.309.10">
    <property type="entry name" value="Aldehyde Dehydrogenase, Chain A, domain 2"/>
    <property type="match status" value="1"/>
</dbReference>
<evidence type="ECO:0000313" key="3">
    <source>
        <dbReference type="EMBL" id="CAG6710004.1"/>
    </source>
</evidence>
<comment type="similarity">
    <text evidence="1">Belongs to the aldehyde dehydrogenase family.</text>
</comment>
<evidence type="ECO:0000259" key="2">
    <source>
        <dbReference type="Pfam" id="PF00171"/>
    </source>
</evidence>
<dbReference type="EMBL" id="HBUF01346623">
    <property type="protein sequence ID" value="CAG6710004.1"/>
    <property type="molecule type" value="Transcribed_RNA"/>
</dbReference>
<dbReference type="SUPFAM" id="SSF53720">
    <property type="entry name" value="ALDH-like"/>
    <property type="match status" value="1"/>
</dbReference>
<protein>
    <submittedName>
        <fullName evidence="3">Retinal dehydrogenase 1</fullName>
    </submittedName>
</protein>
<dbReference type="PANTHER" id="PTHR11699">
    <property type="entry name" value="ALDEHYDE DEHYDROGENASE-RELATED"/>
    <property type="match status" value="1"/>
</dbReference>
<dbReference type="InterPro" id="IPR015590">
    <property type="entry name" value="Aldehyde_DH_dom"/>
</dbReference>
<proteinExistence type="inferred from homology"/>
<evidence type="ECO:0000256" key="1">
    <source>
        <dbReference type="ARBA" id="ARBA00009986"/>
    </source>
</evidence>
<sequence length="179" mass="19981">MLNWTWQSKWRTTPSLRIMDRIVVQVDEEMFNKVLNYIKSGVEQGGKLEAGGKRKGDKGYFIEPTVFSNVTDDFKIAREEIFGPVQTIIKFKSLDEVIERANDTKYGLAAGIVTSNIDTANTFAHAVNAGSVWINCYDAVLPQAPFGGFKESGIGRELGKAALDEYTELKTVTTKITYK</sequence>
<feature type="domain" description="Aldehyde dehydrogenase" evidence="2">
    <location>
        <begin position="25"/>
        <end position="172"/>
    </location>
</feature>
<accession>A0A8D8UQH0</accession>
<dbReference type="Gene3D" id="3.40.605.10">
    <property type="entry name" value="Aldehyde Dehydrogenase, Chain A, domain 1"/>
    <property type="match status" value="1"/>
</dbReference>
<name>A0A8D8UQH0_9HEMI</name>
<dbReference type="FunFam" id="3.40.605.10:FF:000026">
    <property type="entry name" value="Aldehyde dehydrogenase, putative"/>
    <property type="match status" value="1"/>
</dbReference>
<dbReference type="Pfam" id="PF00171">
    <property type="entry name" value="Aldedh"/>
    <property type="match status" value="1"/>
</dbReference>
<dbReference type="FunFam" id="3.40.309.10:FF:000001">
    <property type="entry name" value="Mitochondrial aldehyde dehydrogenase 2"/>
    <property type="match status" value="1"/>
</dbReference>
<dbReference type="GO" id="GO:0016620">
    <property type="term" value="F:oxidoreductase activity, acting on the aldehyde or oxo group of donors, NAD or NADP as acceptor"/>
    <property type="evidence" value="ECO:0007669"/>
    <property type="project" value="InterPro"/>
</dbReference>